<dbReference type="GO" id="GO:0016757">
    <property type="term" value="F:glycosyltransferase activity"/>
    <property type="evidence" value="ECO:0007669"/>
    <property type="project" value="UniProtKB-KW"/>
</dbReference>
<dbReference type="PANTHER" id="PTHR11098:SF1">
    <property type="entry name" value="NICOTINATE PHOSPHORIBOSYLTRANSFERASE"/>
    <property type="match status" value="1"/>
</dbReference>
<gene>
    <name evidence="10" type="primary">NPT1</name>
    <name evidence="10" type="ORF">ACHE_70668S</name>
</gene>
<dbReference type="Gene3D" id="3.20.140.10">
    <property type="entry name" value="nicotinate phosphoribosyltransferase"/>
    <property type="match status" value="2"/>
</dbReference>
<feature type="domain" description="Nicotinate phosphoribosyltransferase N-terminal" evidence="9">
    <location>
        <begin position="16"/>
        <end position="146"/>
    </location>
</feature>
<dbReference type="GeneID" id="66986183"/>
<reference evidence="10" key="2">
    <citation type="submission" date="2021-02" db="EMBL/GenBank/DDBJ databases">
        <title>Aspergillus chevalieri M1 genome sequence.</title>
        <authorList>
            <person name="Kadooka C."/>
            <person name="Mori K."/>
            <person name="Futagami T."/>
        </authorList>
    </citation>
    <scope>NUCLEOTIDE SEQUENCE</scope>
    <source>
        <strain evidence="10">M1</strain>
    </source>
</reference>
<accession>A0A7R7VW85</accession>
<dbReference type="CDD" id="cd01401">
    <property type="entry name" value="PncB_like"/>
    <property type="match status" value="1"/>
</dbReference>
<dbReference type="GO" id="GO:0005829">
    <property type="term" value="C:cytosol"/>
    <property type="evidence" value="ECO:0007669"/>
    <property type="project" value="TreeGrafter"/>
</dbReference>
<dbReference type="RefSeq" id="XP_043140347.1">
    <property type="nucleotide sequence ID" value="XM_043283026.1"/>
</dbReference>
<name>A0A7R7VW85_ASPCH</name>
<dbReference type="GO" id="GO:0004516">
    <property type="term" value="F:nicotinate phosphoribosyltransferase activity"/>
    <property type="evidence" value="ECO:0007669"/>
    <property type="project" value="UniProtKB-EC"/>
</dbReference>
<evidence type="ECO:0000313" key="11">
    <source>
        <dbReference type="Proteomes" id="UP000637239"/>
    </source>
</evidence>
<evidence type="ECO:0000259" key="9">
    <source>
        <dbReference type="Pfam" id="PF17767"/>
    </source>
</evidence>
<evidence type="ECO:0000256" key="1">
    <source>
        <dbReference type="ARBA" id="ARBA00004952"/>
    </source>
</evidence>
<dbReference type="Pfam" id="PF17767">
    <property type="entry name" value="NAPRTase_N"/>
    <property type="match status" value="1"/>
</dbReference>
<dbReference type="InterPro" id="IPR040727">
    <property type="entry name" value="NAPRTase_N"/>
</dbReference>
<proteinExistence type="inferred from homology"/>
<evidence type="ECO:0000256" key="5">
    <source>
        <dbReference type="ARBA" id="ARBA00022598"/>
    </source>
</evidence>
<sequence>MTMSEEPLPEGVFSLLDTDLYKLTMQCAILKYFPDVYVTYGFTNRTPQMKFTRSAYKWLLRQMDKIANIRISPDEIEFLRKRCPYFNDAYLQFLTTFKLTPSEQIDITWTPVNDTGSEEDVGGIEYLIKGRWVETILYEIPLLALTSQAYFMFCDKDWDYTGQEDKAYRKGCALLEHGCVFSEFGSRRRRDYHTQDLVMKGLCAAAEECRKKGWKGVFTGSSNVHFAMKYDVDPVGTVAHEWYMTIAAITDDYENANEIALRYWLGCFGEGVLGIALTDTFGTPAFLDAFSKPIPKYTSAGVGAVSTSASGAATTTQSNIQSEAQTTPPITAPIHEKSGEHEKKTYADVYTGVRQDSGDPAYFVKMVRDFYDGHGITGQKVIVFSDSLNIENCLEYKVIAEEANFKPVFGVGTFFTNDFINKANDEKSKPLNIVIKIATANGRPAVKLSDNMGKNTGDKDTVQHVKQKLRYVEHTWEQGDEANRWAKKS</sequence>
<dbReference type="PANTHER" id="PTHR11098">
    <property type="entry name" value="NICOTINATE PHOSPHORIBOSYLTRANSFERASE"/>
    <property type="match status" value="1"/>
</dbReference>
<reference evidence="10" key="1">
    <citation type="submission" date="2021-01" db="EMBL/GenBank/DDBJ databases">
        <authorList>
            <consortium name="Aspergillus chevalieri M1 genome sequencing consortium"/>
            <person name="Kazuki M."/>
            <person name="Futagami T."/>
        </authorList>
    </citation>
    <scope>NUCLEOTIDE SEQUENCE</scope>
    <source>
        <strain evidence="10">M1</strain>
    </source>
</reference>
<feature type="domain" description="Nicotinate/nicotinamide phosphoribosyltransferase" evidence="8">
    <location>
        <begin position="181"/>
        <end position="292"/>
    </location>
</feature>
<evidence type="ECO:0000256" key="4">
    <source>
        <dbReference type="ARBA" id="ARBA00022553"/>
    </source>
</evidence>
<protein>
    <recommendedName>
        <fullName evidence="3">nicotinate phosphoribosyltransferase</fullName>
        <ecNumber evidence="3">6.3.4.21</ecNumber>
    </recommendedName>
</protein>
<keyword evidence="11" id="KW-1185">Reference proteome</keyword>
<evidence type="ECO:0000256" key="2">
    <source>
        <dbReference type="ARBA" id="ARBA00010897"/>
    </source>
</evidence>
<keyword evidence="6" id="KW-0662">Pyridine nucleotide biosynthesis</keyword>
<comment type="similarity">
    <text evidence="2">Belongs to the NAPRTase family.</text>
</comment>
<dbReference type="Pfam" id="PF04095">
    <property type="entry name" value="NAPRTase"/>
    <property type="match status" value="2"/>
</dbReference>
<evidence type="ECO:0000313" key="10">
    <source>
        <dbReference type="EMBL" id="BCR91825.1"/>
    </source>
</evidence>
<dbReference type="EMBL" id="AP024422">
    <property type="protein sequence ID" value="BCR91825.1"/>
    <property type="molecule type" value="Genomic_DNA"/>
</dbReference>
<keyword evidence="10" id="KW-0808">Transferase</keyword>
<dbReference type="PIRSF" id="PIRSF000484">
    <property type="entry name" value="NAPRT"/>
    <property type="match status" value="1"/>
</dbReference>
<dbReference type="EC" id="6.3.4.21" evidence="3"/>
<dbReference type="SUPFAM" id="SSF51690">
    <property type="entry name" value="Nicotinate/Quinolinate PRTase C-terminal domain-like"/>
    <property type="match status" value="1"/>
</dbReference>
<dbReference type="UniPathway" id="UPA00253">
    <property type="reaction ID" value="UER00457"/>
</dbReference>
<dbReference type="SUPFAM" id="SSF54675">
    <property type="entry name" value="Nicotinate/Quinolinate PRTase N-terminal domain-like"/>
    <property type="match status" value="1"/>
</dbReference>
<keyword evidence="10" id="KW-0328">Glycosyltransferase</keyword>
<dbReference type="KEGG" id="ache:ACHE_70668S"/>
<keyword evidence="4" id="KW-0597">Phosphoprotein</keyword>
<feature type="domain" description="Nicotinate/nicotinamide phosphoribosyltransferase" evidence="8">
    <location>
        <begin position="324"/>
        <end position="471"/>
    </location>
</feature>
<dbReference type="InterPro" id="IPR036068">
    <property type="entry name" value="Nicotinate_pribotase-like_C"/>
</dbReference>
<dbReference type="GO" id="GO:0034355">
    <property type="term" value="P:NAD+ biosynthetic process via the salvage pathway"/>
    <property type="evidence" value="ECO:0007669"/>
    <property type="project" value="TreeGrafter"/>
</dbReference>
<dbReference type="FunFam" id="3.20.140.10:FF:000014">
    <property type="entry name" value="Nicotinate phosphoribosyltransferase"/>
    <property type="match status" value="1"/>
</dbReference>
<dbReference type="InterPro" id="IPR041525">
    <property type="entry name" value="N/Namide_PRibTrfase"/>
</dbReference>
<dbReference type="AlphaFoldDB" id="A0A7R7VW85"/>
<dbReference type="Proteomes" id="UP000637239">
    <property type="component" value="Chromosome 7"/>
</dbReference>
<evidence type="ECO:0000259" key="8">
    <source>
        <dbReference type="Pfam" id="PF04095"/>
    </source>
</evidence>
<comment type="pathway">
    <text evidence="1">Cofactor biosynthesis; NAD(+) biosynthesis; nicotinate D-ribonucleotide from nicotinate: step 1/1.</text>
</comment>
<evidence type="ECO:0000256" key="7">
    <source>
        <dbReference type="ARBA" id="ARBA00048668"/>
    </source>
</evidence>
<keyword evidence="5" id="KW-0436">Ligase</keyword>
<dbReference type="InterPro" id="IPR007229">
    <property type="entry name" value="Nic_PRibTrfase-Fam"/>
</dbReference>
<comment type="catalytic activity">
    <reaction evidence="7">
        <text>5-phospho-alpha-D-ribose 1-diphosphate + nicotinate + ATP + H2O = nicotinate beta-D-ribonucleotide + ADP + phosphate + diphosphate</text>
        <dbReference type="Rhea" id="RHEA:36163"/>
        <dbReference type="ChEBI" id="CHEBI:15377"/>
        <dbReference type="ChEBI" id="CHEBI:30616"/>
        <dbReference type="ChEBI" id="CHEBI:32544"/>
        <dbReference type="ChEBI" id="CHEBI:33019"/>
        <dbReference type="ChEBI" id="CHEBI:43474"/>
        <dbReference type="ChEBI" id="CHEBI:57502"/>
        <dbReference type="ChEBI" id="CHEBI:58017"/>
        <dbReference type="ChEBI" id="CHEBI:456216"/>
        <dbReference type="EC" id="6.3.4.21"/>
    </reaction>
</comment>
<evidence type="ECO:0000256" key="6">
    <source>
        <dbReference type="ARBA" id="ARBA00022642"/>
    </source>
</evidence>
<dbReference type="InterPro" id="IPR006406">
    <property type="entry name" value="Nic_PRibTrfase"/>
</dbReference>
<organism evidence="10 11">
    <name type="scientific">Aspergillus chevalieri</name>
    <name type="common">Eurotium chevalieri</name>
    <dbReference type="NCBI Taxonomy" id="182096"/>
    <lineage>
        <taxon>Eukaryota</taxon>
        <taxon>Fungi</taxon>
        <taxon>Dikarya</taxon>
        <taxon>Ascomycota</taxon>
        <taxon>Pezizomycotina</taxon>
        <taxon>Eurotiomycetes</taxon>
        <taxon>Eurotiomycetidae</taxon>
        <taxon>Eurotiales</taxon>
        <taxon>Aspergillaceae</taxon>
        <taxon>Aspergillus</taxon>
        <taxon>Aspergillus subgen. Aspergillus</taxon>
    </lineage>
</organism>
<evidence type="ECO:0000256" key="3">
    <source>
        <dbReference type="ARBA" id="ARBA00013236"/>
    </source>
</evidence>